<dbReference type="GO" id="GO:0051301">
    <property type="term" value="P:cell division"/>
    <property type="evidence" value="ECO:0007669"/>
    <property type="project" value="UniProtKB-KW"/>
</dbReference>
<sequence>MYIKQIIIQGFKSYKEQTVIEPFSPKTNVIVGRNGSGKSNFFAAIRFVLSDAYSQMGREERQALLHEGSGSAVMSAYVEIIFDNSDDRFPTGKDELILRRTIGLKKDEYSLDRKNATKTDVMNLLESAGFSRSNPYYIVPQGRVTALTNMKDAERLNLLKEVAGTQVYEARRTESLKIMTETNNKRAKIDELLDYIKERLSELEEEMQELRAYQEKDKDRRCLEYALYHQVQNKLAASLDEIEDARLNGIEGTDDSREAFLEGEKAIEELNLEIKQLTRQMELLKLDRRQLEEDRRETSKAQAKVELTVKTLTEGLSTSEQARTRHQQELKSVKQDIASKEAELAKILPEYTKRKAKEVEIKQNLDVAEAGRTRLYNKQGRSSQFKNKAERDAWLKGEIAELNTALGAQKANRINSNEEVKAVQTEIKNLESEIAGLRERMEGWGGNRQALQDEVTSAKDSLEKLQDERKVLRREDDKLESVIEDARHERDKAERELSHTMDGATSRGLATVRRLKQRNNIEGAYGTLAELLEVDENYRLAAEQTAGNSLFHYVVDNAETATTLADALYKEKGGRVTFMPLAQLRPTSAKLPNASDAVPILQKIKYDKKFDKAMKQVFGKTVVCPSLPVAAQYARSHGCSAITPEGDTANKKGAMTGGYIDPRKSRLEAVRLVNQWRDEYESLKGRSTEVRKEVERKEQEITAAMGNLHKLEQQLNRLDDSFDPFTRELRVKSSHLEKQREQLEANVKRREVVEKLIKDYGDNLSSFEAELGTDFKKALTATEEKQLEQLNTTVQDLQKQWNDISKSRRELEGQKQLLEVDLRENLRMKLDQLNSQEIDTTASSGSGNLKESQRELKRVQKAAAAIEKKLEENETQVDEAEQHIAGLQKQVSLKAEKQQELARAIEKHQKKMEKSVQNKAILTAAATECAKNIRDLGVLPDEAFEKYTNIDSTVIANKIKKVNDSLKKYKHVNKKAFEQYNNFTTQRDSLLKRRKELDDSQTSIQDLVEVLDQRKDEAIERTFKQVSKEFASIFERLVPAGRGRLVIQRKTDQRAREEEDSDDEPRESVENYTGVGISVSFNSKHDEQQRIQQLSGGQKSLCALALVFAIQQCDPAPFYLFDEIDANLDAQYRTAVAQMLEEISAQQSSENADNGAGAMSGQFICTTFRPEMLLVADKCYGVTFHNKTSGIDAVSRDEALRFVDGEAPK</sequence>
<dbReference type="Gene3D" id="1.20.1060.20">
    <property type="match status" value="1"/>
</dbReference>
<evidence type="ECO:0000256" key="5">
    <source>
        <dbReference type="ARBA" id="ARBA00023054"/>
    </source>
</evidence>
<dbReference type="InterPro" id="IPR003395">
    <property type="entry name" value="RecF/RecN/SMC_N"/>
</dbReference>
<dbReference type="CDD" id="cd03272">
    <property type="entry name" value="ABC_SMC3_euk"/>
    <property type="match status" value="1"/>
</dbReference>
<dbReference type="InterPro" id="IPR024704">
    <property type="entry name" value="SMC"/>
</dbReference>
<feature type="coiled-coil region" evidence="9">
    <location>
        <begin position="186"/>
        <end position="343"/>
    </location>
</feature>
<name>A0A2J6RQS0_HYAVF</name>
<dbReference type="InterPro" id="IPR036277">
    <property type="entry name" value="SMC_hinge_sf"/>
</dbReference>
<dbReference type="Pfam" id="PF02463">
    <property type="entry name" value="SMC_N"/>
    <property type="match status" value="1"/>
</dbReference>
<dbReference type="GO" id="GO:0005694">
    <property type="term" value="C:chromosome"/>
    <property type="evidence" value="ECO:0007669"/>
    <property type="project" value="InterPro"/>
</dbReference>
<comment type="similarity">
    <text evidence="2">Belongs to the SMC family. SMC3 subfamily.</text>
</comment>
<proteinExistence type="inferred from homology"/>
<dbReference type="GO" id="GO:0016887">
    <property type="term" value="F:ATP hydrolysis activity"/>
    <property type="evidence" value="ECO:0007669"/>
    <property type="project" value="InterPro"/>
</dbReference>
<feature type="coiled-coil region" evidence="9">
    <location>
        <begin position="413"/>
        <end position="503"/>
    </location>
</feature>
<dbReference type="Gene3D" id="1.20.58.130">
    <property type="match status" value="1"/>
</dbReference>
<dbReference type="AlphaFoldDB" id="A0A2J6RQS0"/>
<dbReference type="SMART" id="SM00968">
    <property type="entry name" value="SMC_hinge"/>
    <property type="match status" value="1"/>
</dbReference>
<dbReference type="PANTHER" id="PTHR43977">
    <property type="entry name" value="STRUCTURAL MAINTENANCE OF CHROMOSOMES PROTEIN 3"/>
    <property type="match status" value="1"/>
</dbReference>
<evidence type="ECO:0000256" key="10">
    <source>
        <dbReference type="SAM" id="MobiDB-lite"/>
    </source>
</evidence>
<dbReference type="Pfam" id="PF06470">
    <property type="entry name" value="SMC_hinge"/>
    <property type="match status" value="1"/>
</dbReference>
<keyword evidence="13" id="KW-1185">Reference proteome</keyword>
<evidence type="ECO:0000313" key="13">
    <source>
        <dbReference type="Proteomes" id="UP000235786"/>
    </source>
</evidence>
<dbReference type="Gene3D" id="3.30.70.1620">
    <property type="match status" value="1"/>
</dbReference>
<dbReference type="Proteomes" id="UP000235786">
    <property type="component" value="Unassembled WGS sequence"/>
</dbReference>
<dbReference type="FunFam" id="3.40.50.300:FF:000370">
    <property type="entry name" value="Structural maintenance of chromosomes 3"/>
    <property type="match status" value="1"/>
</dbReference>
<reference evidence="12 13" key="1">
    <citation type="submission" date="2016-04" db="EMBL/GenBank/DDBJ databases">
        <title>A degradative enzymes factory behind the ericoid mycorrhizal symbiosis.</title>
        <authorList>
            <consortium name="DOE Joint Genome Institute"/>
            <person name="Martino E."/>
            <person name="Morin E."/>
            <person name="Grelet G."/>
            <person name="Kuo A."/>
            <person name="Kohler A."/>
            <person name="Daghino S."/>
            <person name="Barry K."/>
            <person name="Choi C."/>
            <person name="Cichocki N."/>
            <person name="Clum A."/>
            <person name="Copeland A."/>
            <person name="Hainaut M."/>
            <person name="Haridas S."/>
            <person name="Labutti K."/>
            <person name="Lindquist E."/>
            <person name="Lipzen A."/>
            <person name="Khouja H.-R."/>
            <person name="Murat C."/>
            <person name="Ohm R."/>
            <person name="Olson A."/>
            <person name="Spatafora J."/>
            <person name="Veneault-Fourrey C."/>
            <person name="Henrissat B."/>
            <person name="Grigoriev I."/>
            <person name="Martin F."/>
            <person name="Perotto S."/>
        </authorList>
    </citation>
    <scope>NUCLEOTIDE SEQUENCE [LARGE SCALE GENOMIC DNA]</scope>
    <source>
        <strain evidence="12 13">F</strain>
    </source>
</reference>
<evidence type="ECO:0000259" key="11">
    <source>
        <dbReference type="SMART" id="SM00968"/>
    </source>
</evidence>
<evidence type="ECO:0000256" key="3">
    <source>
        <dbReference type="ARBA" id="ARBA00022618"/>
    </source>
</evidence>
<dbReference type="InterPro" id="IPR027417">
    <property type="entry name" value="P-loop_NTPase"/>
</dbReference>
<feature type="region of interest" description="Disordered" evidence="10">
    <location>
        <begin position="1049"/>
        <end position="1069"/>
    </location>
</feature>
<dbReference type="Gene3D" id="3.40.50.300">
    <property type="entry name" value="P-loop containing nucleotide triphosphate hydrolases"/>
    <property type="match status" value="2"/>
</dbReference>
<evidence type="ECO:0000256" key="2">
    <source>
        <dbReference type="ARBA" id="ARBA00005917"/>
    </source>
</evidence>
<comment type="subcellular location">
    <subcellularLocation>
        <location evidence="1 8">Nucleus</location>
    </subcellularLocation>
</comment>
<keyword evidence="4" id="KW-0498">Mitosis</keyword>
<feature type="compositionally biased region" description="Polar residues" evidence="10">
    <location>
        <begin position="837"/>
        <end position="850"/>
    </location>
</feature>
<evidence type="ECO:0000256" key="9">
    <source>
        <dbReference type="SAM" id="Coils"/>
    </source>
</evidence>
<evidence type="ECO:0000256" key="6">
    <source>
        <dbReference type="ARBA" id="ARBA00023242"/>
    </source>
</evidence>
<dbReference type="EMBL" id="KZ613945">
    <property type="protein sequence ID" value="PMD40850.1"/>
    <property type="molecule type" value="Genomic_DNA"/>
</dbReference>
<dbReference type="SUPFAM" id="SSF75553">
    <property type="entry name" value="Smc hinge domain"/>
    <property type="match status" value="1"/>
</dbReference>
<dbReference type="GO" id="GO:0005524">
    <property type="term" value="F:ATP binding"/>
    <property type="evidence" value="ECO:0007669"/>
    <property type="project" value="InterPro"/>
</dbReference>
<keyword evidence="5 9" id="KW-0175">Coiled coil</keyword>
<keyword evidence="6 8" id="KW-0539">Nucleus</keyword>
<feature type="region of interest" description="Disordered" evidence="10">
    <location>
        <begin position="837"/>
        <end position="856"/>
    </location>
</feature>
<keyword evidence="7" id="KW-0131">Cell cycle</keyword>
<dbReference type="PIRSF" id="PIRSF005719">
    <property type="entry name" value="SMC"/>
    <property type="match status" value="1"/>
</dbReference>
<gene>
    <name evidence="12" type="ORF">L207DRAFT_566217</name>
</gene>
<dbReference type="GO" id="GO:0051276">
    <property type="term" value="P:chromosome organization"/>
    <property type="evidence" value="ECO:0007669"/>
    <property type="project" value="InterPro"/>
</dbReference>
<dbReference type="STRING" id="1149755.A0A2J6RQS0"/>
<keyword evidence="3" id="KW-0132">Cell division</keyword>
<dbReference type="FunFam" id="3.40.50.300:FF:000424">
    <property type="entry name" value="Structural maintenance of chromosomes 3"/>
    <property type="match status" value="1"/>
</dbReference>
<dbReference type="InterPro" id="IPR010935">
    <property type="entry name" value="SMC_hinge"/>
</dbReference>
<dbReference type="SUPFAM" id="SSF52540">
    <property type="entry name" value="P-loop containing nucleoside triphosphate hydrolases"/>
    <property type="match status" value="2"/>
</dbReference>
<evidence type="ECO:0000313" key="12">
    <source>
        <dbReference type="EMBL" id="PMD40850.1"/>
    </source>
</evidence>
<accession>A0A2J6RQS0</accession>
<dbReference type="InterPro" id="IPR041741">
    <property type="entry name" value="SMC3_ABC_euk"/>
</dbReference>
<dbReference type="GO" id="GO:0005634">
    <property type="term" value="C:nucleus"/>
    <property type="evidence" value="ECO:0007669"/>
    <property type="project" value="UniProtKB-SubCell"/>
</dbReference>
<evidence type="ECO:0000256" key="4">
    <source>
        <dbReference type="ARBA" id="ARBA00022776"/>
    </source>
</evidence>
<feature type="coiled-coil region" evidence="9">
    <location>
        <begin position="673"/>
        <end position="746"/>
    </location>
</feature>
<organism evidence="12 13">
    <name type="scientific">Hyaloscypha variabilis (strain UAMH 11265 / GT02V1 / F)</name>
    <name type="common">Meliniomyces variabilis</name>
    <dbReference type="NCBI Taxonomy" id="1149755"/>
    <lineage>
        <taxon>Eukaryota</taxon>
        <taxon>Fungi</taxon>
        <taxon>Dikarya</taxon>
        <taxon>Ascomycota</taxon>
        <taxon>Pezizomycotina</taxon>
        <taxon>Leotiomycetes</taxon>
        <taxon>Helotiales</taxon>
        <taxon>Hyaloscyphaceae</taxon>
        <taxon>Hyaloscypha</taxon>
        <taxon>Hyaloscypha variabilis</taxon>
    </lineage>
</organism>
<protein>
    <recommendedName>
        <fullName evidence="8">Structural maintenance of chromosomes protein</fullName>
    </recommendedName>
</protein>
<evidence type="ECO:0000256" key="8">
    <source>
        <dbReference type="PIRNR" id="PIRNR005719"/>
    </source>
</evidence>
<dbReference type="GO" id="GO:0007059">
    <property type="term" value="P:chromosome segregation"/>
    <property type="evidence" value="ECO:0007669"/>
    <property type="project" value="UniProtKB-ARBA"/>
</dbReference>
<dbReference type="OrthoDB" id="431497at2759"/>
<evidence type="ECO:0000256" key="1">
    <source>
        <dbReference type="ARBA" id="ARBA00004123"/>
    </source>
</evidence>
<evidence type="ECO:0000256" key="7">
    <source>
        <dbReference type="ARBA" id="ARBA00023306"/>
    </source>
</evidence>
<feature type="domain" description="SMC hinge" evidence="11">
    <location>
        <begin position="522"/>
        <end position="634"/>
    </location>
</feature>